<evidence type="ECO:0000256" key="11">
    <source>
        <dbReference type="ARBA" id="ARBA00023136"/>
    </source>
</evidence>
<sequence length="805" mass="87203">MHGHVINSGSWPMLDPIGQVTAAAHRRPSVCIDSHLGTYLLQYRASELDPPAPLGLVIDAFRCLRRIMAADAPRLMSVALRYAVVPSLTALDGNRLLQHPLRREIFEAACSRLETQVGLEGGRDLAQQYLSESATAQRAFKDGFSRLVNSNVPQDVRNGLIFIARALNTRAGALLLTGHATPLDCLPIQTREDILLSWQSSRLPFLRMLHRSLTVIPKALWVRSSPSLGRVLSYPRTPVHDNPPGTYFPFKFLQIPPSDQKEPEVIDADVVIVGSGCGGAVAAKVLAEAGMRVLVVDKSYYWPPEHLPMSEEEGAQHLFAQGQLVQSDDSSIAVAAGSAWGGGGTVNWSASLQTQGFVRREWAQKFGMSYFTSSAYQADLDAVCERMGVGTAAIEHNKANRALLEGARKLGWAAKAVPQNTGGEAHNCGYCTLGCGSCGKKGPTETYLPDAANAGASFLEGFDVQRVTFTNDPETGEQITTGVEGVWMSRDGQGGVAGSDRTQRKVVIRASKVISAGGTLGTPTLLRQSGLTNTHIGRHLRLHPVSMVGAVWPEDVRPWEGSILTAVVNEFENLDGEGYGAKLECTTMLPGMFLPFFPWRGGLHFKEFAAKMKRMTGYISLARDRYGGRVYPDPIDGRPRIQYTPSKYDRKHILEGAIRLAELLYVEGAQEIFTFHPALEPFVRPTSDPDAHITVSSTETPSINDAPFQAWLAKFRSLGLPAGDTPFVSAHQMGTARMGTSETNSAVDVKGRVWGTKGLYVCDASLFPSASGVNPMITTMAISRGVARQIVEASGLATAAVRPRL</sequence>
<protein>
    <recommendedName>
        <fullName evidence="5">long-chain-alcohol oxidase</fullName>
        <ecNumber evidence="5">1.1.3.20</ecNumber>
    </recommendedName>
</protein>
<dbReference type="GO" id="GO:0016020">
    <property type="term" value="C:membrane"/>
    <property type="evidence" value="ECO:0007669"/>
    <property type="project" value="UniProtKB-SubCell"/>
</dbReference>
<evidence type="ECO:0000256" key="7">
    <source>
        <dbReference type="ARBA" id="ARBA00022692"/>
    </source>
</evidence>
<keyword evidence="10" id="KW-0560">Oxidoreductase</keyword>
<keyword evidence="8" id="KW-0274">FAD</keyword>
<dbReference type="InterPro" id="IPR000172">
    <property type="entry name" value="GMC_OxRdtase_N"/>
</dbReference>
<dbReference type="Gene3D" id="3.50.50.60">
    <property type="entry name" value="FAD/NAD(P)-binding domain"/>
    <property type="match status" value="2"/>
</dbReference>
<dbReference type="Pfam" id="PF01494">
    <property type="entry name" value="FAD_binding_3"/>
    <property type="match status" value="1"/>
</dbReference>
<dbReference type="AlphaFoldDB" id="A0A3M7DTN8"/>
<keyword evidence="9" id="KW-1133">Transmembrane helix</keyword>
<evidence type="ECO:0000256" key="10">
    <source>
        <dbReference type="ARBA" id="ARBA00023002"/>
    </source>
</evidence>
<dbReference type="EMBL" id="QWIP01000270">
    <property type="protein sequence ID" value="RMY67500.1"/>
    <property type="molecule type" value="Genomic_DNA"/>
</dbReference>
<feature type="active site" description="Proton acceptor" evidence="12">
    <location>
        <position position="731"/>
    </location>
</feature>
<dbReference type="InterPro" id="IPR012400">
    <property type="entry name" value="Long_Oxdase"/>
</dbReference>
<comment type="caution">
    <text evidence="14">The sequence shown here is derived from an EMBL/GenBank/DDBJ whole genome shotgun (WGS) entry which is preliminary data.</text>
</comment>
<evidence type="ECO:0000313" key="15">
    <source>
        <dbReference type="Proteomes" id="UP000269276"/>
    </source>
</evidence>
<evidence type="ECO:0000256" key="8">
    <source>
        <dbReference type="ARBA" id="ARBA00022827"/>
    </source>
</evidence>
<dbReference type="PROSITE" id="PS50206">
    <property type="entry name" value="RHODANESE_3"/>
    <property type="match status" value="1"/>
</dbReference>
<keyword evidence="6" id="KW-0285">Flavoprotein</keyword>
<organism evidence="14 15">
    <name type="scientific">Hortaea werneckii</name>
    <name type="common">Black yeast</name>
    <name type="synonym">Cladosporium werneckii</name>
    <dbReference type="NCBI Taxonomy" id="91943"/>
    <lineage>
        <taxon>Eukaryota</taxon>
        <taxon>Fungi</taxon>
        <taxon>Dikarya</taxon>
        <taxon>Ascomycota</taxon>
        <taxon>Pezizomycotina</taxon>
        <taxon>Dothideomycetes</taxon>
        <taxon>Dothideomycetidae</taxon>
        <taxon>Mycosphaerellales</taxon>
        <taxon>Teratosphaeriaceae</taxon>
        <taxon>Hortaea</taxon>
    </lineage>
</organism>
<evidence type="ECO:0000256" key="2">
    <source>
        <dbReference type="ARBA" id="ARBA00003842"/>
    </source>
</evidence>
<evidence type="ECO:0000256" key="5">
    <source>
        <dbReference type="ARBA" id="ARBA00013125"/>
    </source>
</evidence>
<dbReference type="GO" id="GO:0046577">
    <property type="term" value="F:long-chain-alcohol oxidase activity"/>
    <property type="evidence" value="ECO:0007669"/>
    <property type="project" value="UniProtKB-EC"/>
</dbReference>
<accession>A0A3M7DTN8</accession>
<evidence type="ECO:0000313" key="14">
    <source>
        <dbReference type="EMBL" id="RMY67500.1"/>
    </source>
</evidence>
<evidence type="ECO:0000256" key="12">
    <source>
        <dbReference type="PIRSR" id="PIRSR028937-1"/>
    </source>
</evidence>
<dbReference type="Proteomes" id="UP000269276">
    <property type="component" value="Unassembled WGS sequence"/>
</dbReference>
<dbReference type="InterPro" id="IPR036188">
    <property type="entry name" value="FAD/NAD-bd_sf"/>
</dbReference>
<keyword evidence="7" id="KW-0812">Transmembrane</keyword>
<evidence type="ECO:0000256" key="6">
    <source>
        <dbReference type="ARBA" id="ARBA00022630"/>
    </source>
</evidence>
<reference evidence="14 15" key="1">
    <citation type="journal article" date="2018" name="BMC Genomics">
        <title>Genomic evidence for intraspecific hybridization in a clonal and extremely halotolerant yeast.</title>
        <authorList>
            <person name="Gostincar C."/>
            <person name="Stajich J.E."/>
            <person name="Zupancic J."/>
            <person name="Zalar P."/>
            <person name="Gunde-Cimerman N."/>
        </authorList>
    </citation>
    <scope>NUCLEOTIDE SEQUENCE [LARGE SCALE GENOMIC DNA]</scope>
    <source>
        <strain evidence="14 15">EXF-2682</strain>
    </source>
</reference>
<comment type="similarity">
    <text evidence="4">Belongs to the GMC oxidoreductase family.</text>
</comment>
<dbReference type="PIRSF" id="PIRSF028937">
    <property type="entry name" value="Lg_Ch_AO"/>
    <property type="match status" value="1"/>
</dbReference>
<evidence type="ECO:0000256" key="9">
    <source>
        <dbReference type="ARBA" id="ARBA00022989"/>
    </source>
</evidence>
<proteinExistence type="inferred from homology"/>
<dbReference type="InterPro" id="IPR001763">
    <property type="entry name" value="Rhodanese-like_dom"/>
</dbReference>
<keyword evidence="11" id="KW-0472">Membrane</keyword>
<dbReference type="GO" id="GO:0071949">
    <property type="term" value="F:FAD binding"/>
    <property type="evidence" value="ECO:0007669"/>
    <property type="project" value="InterPro"/>
</dbReference>
<name>A0A3M7DTN8_HORWE</name>
<evidence type="ECO:0000256" key="4">
    <source>
        <dbReference type="ARBA" id="ARBA00010790"/>
    </source>
</evidence>
<evidence type="ECO:0000259" key="13">
    <source>
        <dbReference type="PROSITE" id="PS50206"/>
    </source>
</evidence>
<dbReference type="InterPro" id="IPR007867">
    <property type="entry name" value="GMC_OxRtase_C"/>
</dbReference>
<dbReference type="SUPFAM" id="SSF51905">
    <property type="entry name" value="FAD/NAD(P)-binding domain"/>
    <property type="match status" value="1"/>
</dbReference>
<dbReference type="Pfam" id="PF05199">
    <property type="entry name" value="GMC_oxred_C"/>
    <property type="match status" value="1"/>
</dbReference>
<comment type="catalytic activity">
    <reaction evidence="1">
        <text>a long-chain primary fatty alcohol + O2 = a long-chain fatty aldehyde + H2O2</text>
        <dbReference type="Rhea" id="RHEA:22756"/>
        <dbReference type="ChEBI" id="CHEBI:15379"/>
        <dbReference type="ChEBI" id="CHEBI:16240"/>
        <dbReference type="ChEBI" id="CHEBI:17176"/>
        <dbReference type="ChEBI" id="CHEBI:77396"/>
        <dbReference type="EC" id="1.1.3.20"/>
    </reaction>
</comment>
<dbReference type="Pfam" id="PF00732">
    <property type="entry name" value="GMC_oxred_N"/>
    <property type="match status" value="1"/>
</dbReference>
<feature type="domain" description="Rhodanese" evidence="13">
    <location>
        <begin position="267"/>
        <end position="311"/>
    </location>
</feature>
<comment type="subcellular location">
    <subcellularLocation>
        <location evidence="3">Membrane</location>
    </subcellularLocation>
</comment>
<dbReference type="EC" id="1.1.3.20" evidence="5"/>
<dbReference type="PANTHER" id="PTHR46056:SF12">
    <property type="entry name" value="LONG-CHAIN-ALCOHOL OXIDASE"/>
    <property type="match status" value="1"/>
</dbReference>
<dbReference type="PANTHER" id="PTHR46056">
    <property type="entry name" value="LONG-CHAIN-ALCOHOL OXIDASE"/>
    <property type="match status" value="1"/>
</dbReference>
<dbReference type="OrthoDB" id="269227at2759"/>
<evidence type="ECO:0000256" key="1">
    <source>
        <dbReference type="ARBA" id="ARBA00000920"/>
    </source>
</evidence>
<gene>
    <name evidence="14" type="ORF">D0863_07747</name>
</gene>
<dbReference type="InterPro" id="IPR002938">
    <property type="entry name" value="FAD-bd"/>
</dbReference>
<evidence type="ECO:0000256" key="3">
    <source>
        <dbReference type="ARBA" id="ARBA00004370"/>
    </source>
</evidence>
<comment type="function">
    <text evidence="2">Long-chain fatty alcohol oxidase involved in the omega-oxidation pathway of lipid degradation.</text>
</comment>